<dbReference type="InterPro" id="IPR050126">
    <property type="entry name" value="Ap4A_hydrolase"/>
</dbReference>
<dbReference type="Gene3D" id="3.60.21.10">
    <property type="match status" value="1"/>
</dbReference>
<protein>
    <submittedName>
        <fullName evidence="2">Calcineurin-like phosphoesterase</fullName>
    </submittedName>
</protein>
<dbReference type="PANTHER" id="PTHR42850:SF7">
    <property type="entry name" value="BIS(5'-NUCLEOSYL)-TETRAPHOSPHATASE PRPE [ASYMMETRICAL]"/>
    <property type="match status" value="1"/>
</dbReference>
<dbReference type="GO" id="GO:0016791">
    <property type="term" value="F:phosphatase activity"/>
    <property type="evidence" value="ECO:0007669"/>
    <property type="project" value="TreeGrafter"/>
</dbReference>
<name>A0A1H3WFN9_9GAMM</name>
<dbReference type="RefSeq" id="WP_091385406.1">
    <property type="nucleotide sequence ID" value="NZ_FNQO01000001.1"/>
</dbReference>
<evidence type="ECO:0000313" key="2">
    <source>
        <dbReference type="EMBL" id="SDZ85913.1"/>
    </source>
</evidence>
<dbReference type="PANTHER" id="PTHR42850">
    <property type="entry name" value="METALLOPHOSPHOESTERASE"/>
    <property type="match status" value="1"/>
</dbReference>
<keyword evidence="3" id="KW-1185">Reference proteome</keyword>
<sequence>MREIKEERVRGYDIIGDIHGHAQVLENLLEHLGYGQGETGYSHPNRKVVFLGDFIDRGEELREHRRLLDTVMAMVENGHAHAVMGNHEFNALAFHTINEGKPLRAHDDKNIKQHQAFLNEFAQDPDEKARVLAFFYRLPLWLELELGARKMRAVHACWSEAHLRTAQDILADARLSETSLISASEEGTALFEAVEVLLKGYETSLPEGITFLDKDKNVRDAVRVQWWKDTASTLGEVALPLGVDLQEAAALPVPRGVPRYGREEVPCFIGHYWLNGAPGPLADNVACLDYSIAKSGKLVAYRWSGEQSLDRKNFTWC</sequence>
<dbReference type="Pfam" id="PF00149">
    <property type="entry name" value="Metallophos"/>
    <property type="match status" value="1"/>
</dbReference>
<dbReference type="GO" id="GO:0005737">
    <property type="term" value="C:cytoplasm"/>
    <property type="evidence" value="ECO:0007669"/>
    <property type="project" value="TreeGrafter"/>
</dbReference>
<dbReference type="OrthoDB" id="9807890at2"/>
<dbReference type="InterPro" id="IPR004843">
    <property type="entry name" value="Calcineurin-like_PHP"/>
</dbReference>
<proteinExistence type="predicted"/>
<reference evidence="3" key="1">
    <citation type="submission" date="2016-10" db="EMBL/GenBank/DDBJ databases">
        <authorList>
            <person name="Varghese N."/>
            <person name="Submissions S."/>
        </authorList>
    </citation>
    <scope>NUCLEOTIDE SEQUENCE [LARGE SCALE GENOMIC DNA]</scope>
    <source>
        <strain evidence="3">CGMCC 1.10657</strain>
    </source>
</reference>
<evidence type="ECO:0000259" key="1">
    <source>
        <dbReference type="Pfam" id="PF00149"/>
    </source>
</evidence>
<evidence type="ECO:0000313" key="3">
    <source>
        <dbReference type="Proteomes" id="UP000198658"/>
    </source>
</evidence>
<organism evidence="2 3">
    <name type="scientific">Microbulbifer marinus</name>
    <dbReference type="NCBI Taxonomy" id="658218"/>
    <lineage>
        <taxon>Bacteria</taxon>
        <taxon>Pseudomonadati</taxon>
        <taxon>Pseudomonadota</taxon>
        <taxon>Gammaproteobacteria</taxon>
        <taxon>Cellvibrionales</taxon>
        <taxon>Microbulbiferaceae</taxon>
        <taxon>Microbulbifer</taxon>
    </lineage>
</organism>
<feature type="domain" description="Calcineurin-like phosphoesterase" evidence="1">
    <location>
        <begin position="14"/>
        <end position="121"/>
    </location>
</feature>
<dbReference type="EMBL" id="FNQO01000001">
    <property type="protein sequence ID" value="SDZ85913.1"/>
    <property type="molecule type" value="Genomic_DNA"/>
</dbReference>
<dbReference type="InterPro" id="IPR029052">
    <property type="entry name" value="Metallo-depent_PP-like"/>
</dbReference>
<accession>A0A1H3WFN9</accession>
<gene>
    <name evidence="2" type="ORF">SAMN05216562_0817</name>
</gene>
<dbReference type="AlphaFoldDB" id="A0A1H3WFN9"/>
<dbReference type="Proteomes" id="UP000198658">
    <property type="component" value="Unassembled WGS sequence"/>
</dbReference>
<dbReference type="SUPFAM" id="SSF56300">
    <property type="entry name" value="Metallo-dependent phosphatases"/>
    <property type="match status" value="1"/>
</dbReference>
<dbReference type="STRING" id="658218.SAMN05216562_0817"/>